<feature type="compositionally biased region" description="Polar residues" evidence="6">
    <location>
        <begin position="134"/>
        <end position="146"/>
    </location>
</feature>
<dbReference type="Proteomes" id="UP001165740">
    <property type="component" value="Chromosome 15"/>
</dbReference>
<dbReference type="InterPro" id="IPR002557">
    <property type="entry name" value="Chitin-bd_dom"/>
</dbReference>
<protein>
    <submittedName>
        <fullName evidence="10">Uncharacterized protein LOC106063671 isoform X1</fullName>
    </submittedName>
</protein>
<feature type="domain" description="Chitin-binding type-2" evidence="8">
    <location>
        <begin position="630"/>
        <end position="686"/>
    </location>
</feature>
<keyword evidence="7" id="KW-0472">Membrane</keyword>
<feature type="transmembrane region" description="Helical" evidence="7">
    <location>
        <begin position="286"/>
        <end position="307"/>
    </location>
</feature>
<keyword evidence="7" id="KW-0812">Transmembrane</keyword>
<evidence type="ECO:0000256" key="2">
    <source>
        <dbReference type="ARBA" id="ARBA00022729"/>
    </source>
</evidence>
<keyword evidence="3" id="KW-0677">Repeat</keyword>
<evidence type="ECO:0000259" key="8">
    <source>
        <dbReference type="PROSITE" id="PS50940"/>
    </source>
</evidence>
<evidence type="ECO:0000313" key="10">
    <source>
        <dbReference type="RefSeq" id="XP_055868719.1"/>
    </source>
</evidence>
<dbReference type="SMART" id="SM00494">
    <property type="entry name" value="ChtBD2"/>
    <property type="match status" value="2"/>
</dbReference>
<evidence type="ECO:0000256" key="1">
    <source>
        <dbReference type="ARBA" id="ARBA00022669"/>
    </source>
</evidence>
<dbReference type="PANTHER" id="PTHR23301">
    <property type="entry name" value="CHITIN BINDING PERITROPHIN-A"/>
    <property type="match status" value="1"/>
</dbReference>
<accession>A0A9W2Z177</accession>
<sequence length="749" mass="80436">MSWSAYSGHSGNSSRSAGSGTSMSQPDLRPAIRGGPGKKRFTTHQWNGGFTSDEERLQQLDLESNYRRLDPIYEEMASPSRPYLNGPASGFINNGFGNSLSPQGPMGNRRHSEGDLLEMSSNGPRFNKKPPPSTSRQVMRQGSNDGRSPRRKSYAGMEGDIDAASVVSAKSRNSVGSEDSLTSASQLANRRKSESSVMPISKTSSTASLVHGDQRRKSSAPSVANSDRRSSVANGVDSPKPAQERRLSTLSLTGINTGASPFTNIEIPIDLLDSTQSKLRKLMTPIILLFIVIVIVVSLSVAIYFAVVLKETQDKQIEFLRASLQLQIARDKFNRDAEKLSMESIKTDCCKQVDGFYVTSDLVNEFRGCEVSELQRTRMGLSLYFLNTTSINEDRIMNVLAQRSTPENQSIEINGFDVSLSKESRDVSLNFVKKPESFYGIHSPELKPLDTARSNGPVTLASVLDVPQTIVTTTTWASTPTTTAKVTPSSTPLTLPVLSMVLLSQSPAATEMSSALEPTTTYSVSTDAVSTSPAQTTPLTSTSNIATTQLSVEATTSTMTVTTKTIAVTTKSSPMTTTTTSAATPAAIASTTTATAEAGSAMTTVSSFSTTTAEKATAISTTTLSAQELNKLCQDNSDLSILTHPSSCTDFIQCEFNQAKTQPCPPGLVFNNTFNQCVLPDANSSCLPKPCANLNGGYHANPLNCSQYIVCEFGKPVVASCQEALVWNQEVKNCVTRNDTFQCNSHGIG</sequence>
<dbReference type="InterPro" id="IPR051940">
    <property type="entry name" value="Chitin_bind-dev_reg"/>
</dbReference>
<evidence type="ECO:0000256" key="7">
    <source>
        <dbReference type="SAM" id="Phobius"/>
    </source>
</evidence>
<dbReference type="AlphaFoldDB" id="A0A9W2Z177"/>
<feature type="compositionally biased region" description="Polar residues" evidence="6">
    <location>
        <begin position="195"/>
        <end position="208"/>
    </location>
</feature>
<keyword evidence="7" id="KW-1133">Transmembrane helix</keyword>
<dbReference type="SUPFAM" id="SSF57625">
    <property type="entry name" value="Invertebrate chitin-binding proteins"/>
    <property type="match status" value="2"/>
</dbReference>
<evidence type="ECO:0000256" key="4">
    <source>
        <dbReference type="ARBA" id="ARBA00023157"/>
    </source>
</evidence>
<dbReference type="GO" id="GO:0005576">
    <property type="term" value="C:extracellular region"/>
    <property type="evidence" value="ECO:0007669"/>
    <property type="project" value="InterPro"/>
</dbReference>
<keyword evidence="4" id="KW-1015">Disulfide bond</keyword>
<keyword evidence="1" id="KW-0147">Chitin-binding</keyword>
<dbReference type="GeneID" id="106063671"/>
<keyword evidence="5" id="KW-0325">Glycoprotein</keyword>
<reference evidence="10" key="1">
    <citation type="submission" date="2025-08" db="UniProtKB">
        <authorList>
            <consortium name="RefSeq"/>
        </authorList>
    </citation>
    <scope>IDENTIFICATION</scope>
</reference>
<dbReference type="RefSeq" id="XP_055868719.1">
    <property type="nucleotide sequence ID" value="XM_056012744.1"/>
</dbReference>
<feature type="compositionally biased region" description="Basic and acidic residues" evidence="6">
    <location>
        <begin position="53"/>
        <end position="62"/>
    </location>
</feature>
<evidence type="ECO:0000256" key="3">
    <source>
        <dbReference type="ARBA" id="ARBA00022737"/>
    </source>
</evidence>
<gene>
    <name evidence="10" type="primary">LOC106063671</name>
</gene>
<keyword evidence="2" id="KW-0732">Signal</keyword>
<organism evidence="9 10">
    <name type="scientific">Biomphalaria glabrata</name>
    <name type="common">Bloodfluke planorb</name>
    <name type="synonym">Freshwater snail</name>
    <dbReference type="NCBI Taxonomy" id="6526"/>
    <lineage>
        <taxon>Eukaryota</taxon>
        <taxon>Metazoa</taxon>
        <taxon>Spiralia</taxon>
        <taxon>Lophotrochozoa</taxon>
        <taxon>Mollusca</taxon>
        <taxon>Gastropoda</taxon>
        <taxon>Heterobranchia</taxon>
        <taxon>Euthyneura</taxon>
        <taxon>Panpulmonata</taxon>
        <taxon>Hygrophila</taxon>
        <taxon>Lymnaeoidea</taxon>
        <taxon>Planorbidae</taxon>
        <taxon>Biomphalaria</taxon>
    </lineage>
</organism>
<evidence type="ECO:0000256" key="6">
    <source>
        <dbReference type="SAM" id="MobiDB-lite"/>
    </source>
</evidence>
<dbReference type="OMA" id="YIQCESG"/>
<name>A0A9W2Z177_BIOGL</name>
<dbReference type="Gene3D" id="2.170.140.10">
    <property type="entry name" value="Chitin binding domain"/>
    <property type="match status" value="2"/>
</dbReference>
<dbReference type="OrthoDB" id="6020543at2759"/>
<dbReference type="InterPro" id="IPR036508">
    <property type="entry name" value="Chitin-bd_dom_sf"/>
</dbReference>
<feature type="region of interest" description="Disordered" evidence="6">
    <location>
        <begin position="93"/>
        <end position="245"/>
    </location>
</feature>
<feature type="compositionally biased region" description="Low complexity" evidence="6">
    <location>
        <begin position="1"/>
        <end position="24"/>
    </location>
</feature>
<feature type="domain" description="Chitin-binding type-2" evidence="8">
    <location>
        <begin position="688"/>
        <end position="745"/>
    </location>
</feature>
<feature type="compositionally biased region" description="Polar residues" evidence="6">
    <location>
        <begin position="93"/>
        <end position="102"/>
    </location>
</feature>
<dbReference type="GO" id="GO:0008061">
    <property type="term" value="F:chitin binding"/>
    <property type="evidence" value="ECO:0007669"/>
    <property type="project" value="UniProtKB-KW"/>
</dbReference>
<feature type="compositionally biased region" description="Polar residues" evidence="6">
    <location>
        <begin position="168"/>
        <end position="188"/>
    </location>
</feature>
<dbReference type="PANTHER" id="PTHR23301:SF0">
    <property type="entry name" value="CHITIN-BINDING TYPE-2 DOMAIN-CONTAINING PROTEIN-RELATED"/>
    <property type="match status" value="1"/>
</dbReference>
<evidence type="ECO:0000256" key="5">
    <source>
        <dbReference type="ARBA" id="ARBA00023180"/>
    </source>
</evidence>
<keyword evidence="9" id="KW-1185">Reference proteome</keyword>
<dbReference type="PROSITE" id="PS50940">
    <property type="entry name" value="CHIT_BIND_II"/>
    <property type="match status" value="2"/>
</dbReference>
<evidence type="ECO:0000313" key="9">
    <source>
        <dbReference type="Proteomes" id="UP001165740"/>
    </source>
</evidence>
<proteinExistence type="predicted"/>
<feature type="region of interest" description="Disordered" evidence="6">
    <location>
        <begin position="1"/>
        <end position="62"/>
    </location>
</feature>
<dbReference type="Pfam" id="PF01607">
    <property type="entry name" value="CBM_14"/>
    <property type="match status" value="2"/>
</dbReference>